<proteinExistence type="inferred from homology"/>
<dbReference type="InterPro" id="IPR001509">
    <property type="entry name" value="Epimerase_deHydtase"/>
</dbReference>
<dbReference type="Pfam" id="PF01370">
    <property type="entry name" value="Epimerase"/>
    <property type="match status" value="1"/>
</dbReference>
<evidence type="ECO:0000313" key="4">
    <source>
        <dbReference type="EMBL" id="SHH05135.1"/>
    </source>
</evidence>
<dbReference type="STRING" id="658167.SAMN04488135_10253"/>
<dbReference type="CDD" id="cd05256">
    <property type="entry name" value="UDP_AE_SDR_e"/>
    <property type="match status" value="1"/>
</dbReference>
<dbReference type="Proteomes" id="UP000184226">
    <property type="component" value="Unassembled WGS sequence"/>
</dbReference>
<dbReference type="AlphaFoldDB" id="A0A1M5PTB7"/>
<dbReference type="SUPFAM" id="SSF51735">
    <property type="entry name" value="NAD(P)-binding Rossmann-fold domains"/>
    <property type="match status" value="1"/>
</dbReference>
<feature type="domain" description="NAD-dependent epimerase/dehydratase" evidence="3">
    <location>
        <begin position="19"/>
        <end position="264"/>
    </location>
</feature>
<keyword evidence="5" id="KW-1185">Reference proteome</keyword>
<name>A0A1M5PTB7_9BURK</name>
<gene>
    <name evidence="4" type="ORF">SAMN04488135_10253</name>
</gene>
<evidence type="ECO:0000313" key="5">
    <source>
        <dbReference type="Proteomes" id="UP000184226"/>
    </source>
</evidence>
<dbReference type="Gene3D" id="3.90.25.10">
    <property type="entry name" value="UDP-galactose 4-epimerase, domain 1"/>
    <property type="match status" value="1"/>
</dbReference>
<evidence type="ECO:0000256" key="1">
    <source>
        <dbReference type="ARBA" id="ARBA00005125"/>
    </source>
</evidence>
<reference evidence="4 5" key="1">
    <citation type="submission" date="2016-11" db="EMBL/GenBank/DDBJ databases">
        <authorList>
            <person name="Jaros S."/>
            <person name="Januszkiewicz K."/>
            <person name="Wedrychowicz H."/>
        </authorList>
    </citation>
    <scope>NUCLEOTIDE SEQUENCE [LARGE SCALE GENOMIC DNA]</scope>
    <source>
        <strain evidence="4 5">CGMCC 1.10190</strain>
    </source>
</reference>
<evidence type="ECO:0000256" key="2">
    <source>
        <dbReference type="ARBA" id="ARBA00007637"/>
    </source>
</evidence>
<dbReference type="EMBL" id="FQXE01000002">
    <property type="protein sequence ID" value="SHH05135.1"/>
    <property type="molecule type" value="Genomic_DNA"/>
</dbReference>
<organism evidence="4 5">
    <name type="scientific">Pollutimonas bauzanensis</name>
    <dbReference type="NCBI Taxonomy" id="658167"/>
    <lineage>
        <taxon>Bacteria</taxon>
        <taxon>Pseudomonadati</taxon>
        <taxon>Pseudomonadota</taxon>
        <taxon>Betaproteobacteria</taxon>
        <taxon>Burkholderiales</taxon>
        <taxon>Alcaligenaceae</taxon>
        <taxon>Pollutimonas</taxon>
    </lineage>
</organism>
<evidence type="ECO:0000259" key="3">
    <source>
        <dbReference type="Pfam" id="PF01370"/>
    </source>
</evidence>
<dbReference type="OrthoDB" id="9769113at2"/>
<dbReference type="PANTHER" id="PTHR43000">
    <property type="entry name" value="DTDP-D-GLUCOSE 4,6-DEHYDRATASE-RELATED"/>
    <property type="match status" value="1"/>
</dbReference>
<dbReference type="Gene3D" id="3.40.50.720">
    <property type="entry name" value="NAD(P)-binding Rossmann-like Domain"/>
    <property type="match status" value="1"/>
</dbReference>
<comment type="similarity">
    <text evidence="2">Belongs to the NAD(P)-dependent epimerase/dehydratase family.</text>
</comment>
<dbReference type="InterPro" id="IPR036291">
    <property type="entry name" value="NAD(P)-bd_dom_sf"/>
</dbReference>
<dbReference type="PRINTS" id="PR01713">
    <property type="entry name" value="NUCEPIMERASE"/>
</dbReference>
<dbReference type="RefSeq" id="WP_073101716.1">
    <property type="nucleotide sequence ID" value="NZ_FQXE01000002.1"/>
</dbReference>
<sequence length="341" mass="37777">MSTRYQEVAANLQSEPKVWLVTGCAGFIGSNLLETLLQMGQKVVGLDNFATGHQYNLDEVQKTVTPQQWENFSFQEGDIRDLDACRKAVSGVDYVLHQAALGSVPRSLQDPITTNAVNINGFLNMLVAARDEKVQSFVYAASSSTYGDHEALPKVEERIGRPLSPYAVTKYVNELYADVFTRAYGFGSVGLRYFNVFGKRQDPNGAYAAVIPKWVAAMIRGEDVVVNGDGETSRDFCFIDNVVQANILAALAQPDGVNQVYNVAFNARTSLNELFEYLAKALGNNGIVYDKPPVYSEFRAGDVRHSQADISKAKQLLGYEPMHNIVQGLEVSMPWYTQFLR</sequence>
<comment type="pathway">
    <text evidence="1">Bacterial outer membrane biogenesis; LPS O-antigen biosynthesis.</text>
</comment>
<accession>A0A1M5PTB7</accession>
<protein>
    <submittedName>
        <fullName evidence="4">UDP-N-acetylglucosamine 4-epimerase</fullName>
    </submittedName>
</protein>